<dbReference type="InterPro" id="IPR015196">
    <property type="entry name" value="PngaseF_N"/>
</dbReference>
<keyword evidence="1" id="KW-1015">Disulfide bond</keyword>
<keyword evidence="2" id="KW-0732">Signal</keyword>
<dbReference type="GO" id="GO:0016715">
    <property type="term" value="F:oxidoreductase activity, acting on paired donors, with incorporation or reduction of molecular oxygen, reduced ascorbate as one donor, and incorporation of one atom of oxygen"/>
    <property type="evidence" value="ECO:0007669"/>
    <property type="project" value="InterPro"/>
</dbReference>
<dbReference type="SUPFAM" id="SSF49742">
    <property type="entry name" value="PHM/PNGase F"/>
    <property type="match status" value="1"/>
</dbReference>
<dbReference type="InterPro" id="IPR008977">
    <property type="entry name" value="PHM/PNGase_F_dom_sf"/>
</dbReference>
<dbReference type="OrthoDB" id="6281169at2"/>
<evidence type="ECO:0000313" key="4">
    <source>
        <dbReference type="EMBL" id="PZF74265.1"/>
    </source>
</evidence>
<dbReference type="EMBL" id="QKTW01000006">
    <property type="protein sequence ID" value="PZF74265.1"/>
    <property type="molecule type" value="Genomic_DNA"/>
</dbReference>
<dbReference type="AlphaFoldDB" id="A0A2W2AFJ4"/>
<reference evidence="4 5" key="1">
    <citation type="submission" date="2018-06" db="EMBL/GenBank/DDBJ databases">
        <title>Mucibacter soli gen. nov., sp. nov., a new member of the family Chitinophagaceae producing mucin.</title>
        <authorList>
            <person name="Kim M.-K."/>
            <person name="Park S."/>
            <person name="Kim T.-S."/>
            <person name="Joung Y."/>
            <person name="Han J.-H."/>
            <person name="Kim S.B."/>
        </authorList>
    </citation>
    <scope>NUCLEOTIDE SEQUENCE [LARGE SCALE GENOMIC DNA]</scope>
    <source>
        <strain evidence="4 5">R1-15</strain>
    </source>
</reference>
<evidence type="ECO:0000256" key="1">
    <source>
        <dbReference type="ARBA" id="ARBA00023157"/>
    </source>
</evidence>
<evidence type="ECO:0000256" key="2">
    <source>
        <dbReference type="SAM" id="SignalP"/>
    </source>
</evidence>
<dbReference type="InterPro" id="IPR014784">
    <property type="entry name" value="Cu2_ascorb_mOase-like_C"/>
</dbReference>
<dbReference type="PANTHER" id="PTHR39319:SF1">
    <property type="entry name" value="SI:DKEY-256H2.1"/>
    <property type="match status" value="1"/>
</dbReference>
<dbReference type="InterPro" id="IPR026444">
    <property type="entry name" value="Secre_tail"/>
</dbReference>
<dbReference type="InterPro" id="IPR015197">
    <property type="entry name" value="PngaseF_C"/>
</dbReference>
<dbReference type="PANTHER" id="PTHR39319">
    <property type="entry name" value="SI:DKEY-256H2.1"/>
    <property type="match status" value="1"/>
</dbReference>
<proteinExistence type="predicted"/>
<feature type="domain" description="Peptide-N-glycosidase F N-terminal" evidence="3">
    <location>
        <begin position="29"/>
        <end position="150"/>
    </location>
</feature>
<dbReference type="NCBIfam" id="TIGR04183">
    <property type="entry name" value="Por_Secre_tail"/>
    <property type="match status" value="1"/>
</dbReference>
<evidence type="ECO:0000259" key="3">
    <source>
        <dbReference type="SMART" id="SM01290"/>
    </source>
</evidence>
<keyword evidence="5" id="KW-1185">Reference proteome</keyword>
<dbReference type="RefSeq" id="WP_110997681.1">
    <property type="nucleotide sequence ID" value="NZ_QKTW01000006.1"/>
</dbReference>
<sequence length="664" mass="72995">MKKHLYLLLATFAGFFSAKASPGDTTWVQAQVLNNIRHYGAYDTTIAFPSDTISYRKIYMIYTLGETSCPSGDQYCHQWDYTVQNYIMTPAGDTLELGRMITPYATTYPLTWTHRYIYDVTDYYPVLKDSATVRMFYSGYSWGFTANIKFAFIEGTPERNVLGVDKLYDGSYNYGNPSDPIDNHLSPKTKTAPAGTVSAEMRYNVTGHGSDSTTGCCEFYSQDYRVLVNNTQVAQKSVWRPTCGYNEIYPQGGTWIYDRGNWCPGEFVHTNVHKLNGVTASTPYTVDIDYSFNNYTNGTHHNFGSYTNTAAAVYYGSMNHTLDASIEDIISPTNYEGYFRENPSTIPMIRVHNAGSSAITSIVFSYGVKDSIKTQYTWTGSLSAMADSVLALPISGSVQALSLNGGNGVYPFVVNIVSVNGITDNDQTNDTMQSNFVAAPIWPNRIVVELKTNNEDVNGNVGTSSSISDASWIMTDMTGNIVASRTNANCSTTYSDTLWLGSHGTYKLQVIDGNCDGLYWWAWQGYYSPGSITIRKTGTAGTIPLNGTSYTGSYRQDFGCGFVQYFTVDGNPTAVPEVANVNVSMTAYPNPASNAVSIDINGLSNVNGTIRVIDALGRTVIEQASHSSHQVLNTSLLSSGLYTVVFVDENSGNNKLQTRLLITK</sequence>
<dbReference type="Pfam" id="PF09113">
    <property type="entry name" value="N-glycanase_C"/>
    <property type="match status" value="1"/>
</dbReference>
<dbReference type="InterPro" id="IPR053251">
    <property type="entry name" value="N-glycanase"/>
</dbReference>
<gene>
    <name evidence="4" type="ORF">DN068_04450</name>
</gene>
<organism evidence="4 5">
    <name type="scientific">Taibaiella soli</name>
    <dbReference type="NCBI Taxonomy" id="1649169"/>
    <lineage>
        <taxon>Bacteria</taxon>
        <taxon>Pseudomonadati</taxon>
        <taxon>Bacteroidota</taxon>
        <taxon>Chitinophagia</taxon>
        <taxon>Chitinophagales</taxon>
        <taxon>Chitinophagaceae</taxon>
        <taxon>Taibaiella</taxon>
    </lineage>
</organism>
<accession>A0A2W2AFJ4</accession>
<feature type="signal peptide" evidence="2">
    <location>
        <begin position="1"/>
        <end position="20"/>
    </location>
</feature>
<dbReference type="Pfam" id="PF18962">
    <property type="entry name" value="Por_Secre_tail"/>
    <property type="match status" value="1"/>
</dbReference>
<comment type="caution">
    <text evidence="4">The sequence shown here is derived from an EMBL/GenBank/DDBJ whole genome shotgun (WGS) entry which is preliminary data.</text>
</comment>
<protein>
    <recommendedName>
        <fullName evidence="3">Peptide-N-glycosidase F N-terminal domain-containing protein</fullName>
    </recommendedName>
</protein>
<feature type="chain" id="PRO_5016135744" description="Peptide-N-glycosidase F N-terminal domain-containing protein" evidence="2">
    <location>
        <begin position="21"/>
        <end position="664"/>
    </location>
</feature>
<dbReference type="Gene3D" id="2.60.120.230">
    <property type="match status" value="2"/>
</dbReference>
<dbReference type="Proteomes" id="UP000248745">
    <property type="component" value="Unassembled WGS sequence"/>
</dbReference>
<dbReference type="SMART" id="SM01290">
    <property type="entry name" value="N-glycanase_N"/>
    <property type="match status" value="1"/>
</dbReference>
<name>A0A2W2AFJ4_9BACT</name>
<evidence type="ECO:0000313" key="5">
    <source>
        <dbReference type="Proteomes" id="UP000248745"/>
    </source>
</evidence>